<sequence length="319" mass="36606">MSNEWIEISAKTVDDAITEGLIRLGTTRNKMDVEVLEKESSGFLGFFGRHDAKIRVRLKEVKPAPVPEKKTVKEEKYAPAKSNVETKTEEKPVADIQRKPKKKCDEIEKNEPVSADRQEKAKADAVKFLTDVFKAMKLEAVVNVEFDAAENELSIDVKAEDMGVLIGKRGQTLDSLQYIVSLAINKDSNEYVKVKLDSENYRLRRKETLENLARNIASKVKRTGRQVSLEPMNSFERRIIHSALQGDPNCETFSEGNDPYRKVVVKPKNEGRGYYNNRYNKGYGKKPYGRKPYHKNGYHKDYTKKYEREDYADKADVEE</sequence>
<name>V2Z5D5_9FIRM</name>
<protein>
    <recommendedName>
        <fullName evidence="6">RNA-binding protein KhpB</fullName>
    </recommendedName>
    <alternativeName>
        <fullName evidence="6">RNA-binding protein EloR</fullName>
    </alternativeName>
</protein>
<dbReference type="Proteomes" id="UP000018227">
    <property type="component" value="Unassembled WGS sequence"/>
</dbReference>
<organism evidence="9 10">
    <name type="scientific">Catonella morbi ATCC 51271</name>
    <dbReference type="NCBI Taxonomy" id="592026"/>
    <lineage>
        <taxon>Bacteria</taxon>
        <taxon>Bacillati</taxon>
        <taxon>Bacillota</taxon>
        <taxon>Clostridia</taxon>
        <taxon>Lachnospirales</taxon>
        <taxon>Lachnospiraceae</taxon>
        <taxon>Catonella</taxon>
    </lineage>
</organism>
<gene>
    <name evidence="6" type="primary">khpB</name>
    <name evidence="6" type="synonym">eloR</name>
    <name evidence="9" type="ORF">GCWU0000282_002254</name>
</gene>
<feature type="domain" description="R3H" evidence="8">
    <location>
        <begin position="203"/>
        <end position="269"/>
    </location>
</feature>
<dbReference type="OrthoDB" id="9794483at2"/>
<evidence type="ECO:0000256" key="6">
    <source>
        <dbReference type="HAMAP-Rule" id="MF_00867"/>
    </source>
</evidence>
<feature type="region of interest" description="Jag_N domain" evidence="6">
    <location>
        <begin position="7"/>
        <end position="57"/>
    </location>
</feature>
<comment type="subcellular location">
    <subcellularLocation>
        <location evidence="6">Cytoplasm</location>
    </subcellularLocation>
</comment>
<evidence type="ECO:0000256" key="2">
    <source>
        <dbReference type="ARBA" id="ARBA00022884"/>
    </source>
</evidence>
<dbReference type="InterPro" id="IPR034079">
    <property type="entry name" value="R3H_KhpB"/>
</dbReference>
<comment type="domain">
    <text evidence="6">Has an N-terminal Jag-N domain and 2 RNA-binding domains (KH and R3H).</text>
</comment>
<accession>V2Z5D5</accession>
<dbReference type="SMART" id="SM00393">
    <property type="entry name" value="R3H"/>
    <property type="match status" value="1"/>
</dbReference>
<dbReference type="InterPro" id="IPR038247">
    <property type="entry name" value="Jag_N_dom_sf"/>
</dbReference>
<dbReference type="InterPro" id="IPR036867">
    <property type="entry name" value="R3H_dom_sf"/>
</dbReference>
<dbReference type="Gene3D" id="3.30.1370.50">
    <property type="entry name" value="R3H-like domain"/>
    <property type="match status" value="1"/>
</dbReference>
<evidence type="ECO:0000256" key="7">
    <source>
        <dbReference type="SAM" id="MobiDB-lite"/>
    </source>
</evidence>
<evidence type="ECO:0000313" key="9">
    <source>
        <dbReference type="EMBL" id="ESL02120.1"/>
    </source>
</evidence>
<dbReference type="InterPro" id="IPR038008">
    <property type="entry name" value="Jag_KH"/>
</dbReference>
<keyword evidence="10" id="KW-1185">Reference proteome</keyword>
<feature type="region of interest" description="Disordered" evidence="7">
    <location>
        <begin position="269"/>
        <end position="319"/>
    </location>
</feature>
<comment type="similarity">
    <text evidence="6">Belongs to the KhpB RNA-binding protein family.</text>
</comment>
<evidence type="ECO:0000256" key="3">
    <source>
        <dbReference type="ARBA" id="ARBA00022960"/>
    </source>
</evidence>
<dbReference type="InterPro" id="IPR039247">
    <property type="entry name" value="KhpB"/>
</dbReference>
<dbReference type="Pfam" id="PF13083">
    <property type="entry name" value="KH_KhpA-B"/>
    <property type="match status" value="1"/>
</dbReference>
<dbReference type="GO" id="GO:0005737">
    <property type="term" value="C:cytoplasm"/>
    <property type="evidence" value="ECO:0007669"/>
    <property type="project" value="UniProtKB-SubCell"/>
</dbReference>
<dbReference type="InterPro" id="IPR001374">
    <property type="entry name" value="R3H_dom"/>
</dbReference>
<dbReference type="Pfam" id="PF01424">
    <property type="entry name" value="R3H"/>
    <property type="match status" value="1"/>
</dbReference>
<dbReference type="GO" id="GO:0003723">
    <property type="term" value="F:RNA binding"/>
    <property type="evidence" value="ECO:0007669"/>
    <property type="project" value="UniProtKB-UniRule"/>
</dbReference>
<evidence type="ECO:0000259" key="8">
    <source>
        <dbReference type="PROSITE" id="PS51061"/>
    </source>
</evidence>
<dbReference type="Pfam" id="PF14804">
    <property type="entry name" value="Jag_N"/>
    <property type="match status" value="1"/>
</dbReference>
<dbReference type="Gene3D" id="3.30.300.20">
    <property type="match status" value="1"/>
</dbReference>
<dbReference type="EMBL" id="ACIL03000016">
    <property type="protein sequence ID" value="ESL02120.1"/>
    <property type="molecule type" value="Genomic_DNA"/>
</dbReference>
<dbReference type="eggNOG" id="COG1847">
    <property type="taxonomic scope" value="Bacteria"/>
</dbReference>
<dbReference type="InterPro" id="IPR015946">
    <property type="entry name" value="KH_dom-like_a/b"/>
</dbReference>
<keyword evidence="2 6" id="KW-0694">RNA-binding</keyword>
<feature type="region of interest" description="Disordered" evidence="7">
    <location>
        <begin position="67"/>
        <end position="106"/>
    </location>
</feature>
<comment type="subunit">
    <text evidence="6">Forms a complex with KhpA.</text>
</comment>
<dbReference type="InterPro" id="IPR032782">
    <property type="entry name" value="KhpB_N"/>
</dbReference>
<dbReference type="STRING" id="592026.GCWU0000282_002254"/>
<keyword evidence="3 6" id="KW-0133">Cell shape</keyword>
<dbReference type="SUPFAM" id="SSF82708">
    <property type="entry name" value="R3H domain"/>
    <property type="match status" value="1"/>
</dbReference>
<dbReference type="HAMAP" id="MF_00867">
    <property type="entry name" value="KhpB"/>
    <property type="match status" value="1"/>
</dbReference>
<evidence type="ECO:0000313" key="10">
    <source>
        <dbReference type="Proteomes" id="UP000018227"/>
    </source>
</evidence>
<dbReference type="HOGENOM" id="CLU_042512_0_1_9"/>
<dbReference type="GO" id="GO:0009252">
    <property type="term" value="P:peptidoglycan biosynthetic process"/>
    <property type="evidence" value="ECO:0007669"/>
    <property type="project" value="UniProtKB-UniRule"/>
</dbReference>
<keyword evidence="1 6" id="KW-0963">Cytoplasm</keyword>
<feature type="compositionally biased region" description="Low complexity" evidence="7">
    <location>
        <begin position="272"/>
        <end position="282"/>
    </location>
</feature>
<dbReference type="RefSeq" id="WP_023355114.1">
    <property type="nucleotide sequence ID" value="NZ_KI535369.1"/>
</dbReference>
<feature type="compositionally biased region" description="Basic residues" evidence="7">
    <location>
        <begin position="283"/>
        <end position="297"/>
    </location>
</feature>
<dbReference type="PANTHER" id="PTHR35800:SF1">
    <property type="entry name" value="RNA-BINDING PROTEIN KHPB"/>
    <property type="match status" value="1"/>
</dbReference>
<dbReference type="PROSITE" id="PS51061">
    <property type="entry name" value="R3H"/>
    <property type="match status" value="1"/>
</dbReference>
<evidence type="ECO:0000256" key="4">
    <source>
        <dbReference type="ARBA" id="ARBA00023186"/>
    </source>
</evidence>
<dbReference type="AlphaFoldDB" id="V2Z5D5"/>
<dbReference type="Gene3D" id="3.30.30.80">
    <property type="entry name" value="probable RNA-binding protein from clostridium symbiosum atcc 14940"/>
    <property type="match status" value="1"/>
</dbReference>
<comment type="caution">
    <text evidence="9">The sequence shown here is derived from an EMBL/GenBank/DDBJ whole genome shotgun (WGS) entry which is preliminary data.</text>
</comment>
<feature type="compositionally biased region" description="Basic and acidic residues" evidence="7">
    <location>
        <begin position="298"/>
        <end position="319"/>
    </location>
</feature>
<evidence type="ECO:0000256" key="5">
    <source>
        <dbReference type="ARBA" id="ARBA00023316"/>
    </source>
</evidence>
<comment type="function">
    <text evidence="6">A probable RNA chaperone. Forms a complex with KhpA which binds to cellular RNA and controls its expression. Plays a role in peptidoglycan (PG) homeostasis and cell length regulation.</text>
</comment>
<dbReference type="GO" id="GO:0071555">
    <property type="term" value="P:cell wall organization"/>
    <property type="evidence" value="ECO:0007669"/>
    <property type="project" value="UniProtKB-KW"/>
</dbReference>
<keyword evidence="4 6" id="KW-0143">Chaperone</keyword>
<dbReference type="GO" id="GO:0008360">
    <property type="term" value="P:regulation of cell shape"/>
    <property type="evidence" value="ECO:0007669"/>
    <property type="project" value="UniProtKB-KW"/>
</dbReference>
<dbReference type="SMART" id="SM01245">
    <property type="entry name" value="Jag_N"/>
    <property type="match status" value="1"/>
</dbReference>
<evidence type="ECO:0000256" key="1">
    <source>
        <dbReference type="ARBA" id="ARBA00022490"/>
    </source>
</evidence>
<dbReference type="CDD" id="cd02644">
    <property type="entry name" value="R3H_jag"/>
    <property type="match status" value="1"/>
</dbReference>
<proteinExistence type="inferred from homology"/>
<keyword evidence="5 6" id="KW-0961">Cell wall biogenesis/degradation</keyword>
<dbReference type="CDD" id="cd02414">
    <property type="entry name" value="KH-II_Jag"/>
    <property type="match status" value="1"/>
</dbReference>
<dbReference type="PANTHER" id="PTHR35800">
    <property type="entry name" value="PROTEIN JAG"/>
    <property type="match status" value="1"/>
</dbReference>
<reference evidence="9 10" key="1">
    <citation type="submission" date="2013-06" db="EMBL/GenBank/DDBJ databases">
        <authorList>
            <person name="Weinstock G."/>
            <person name="Sodergren E."/>
            <person name="Clifton S."/>
            <person name="Fulton L."/>
            <person name="Fulton B."/>
            <person name="Courtney L."/>
            <person name="Fronick C."/>
            <person name="Harrison M."/>
            <person name="Strong C."/>
            <person name="Farmer C."/>
            <person name="Delahaunty K."/>
            <person name="Markovic C."/>
            <person name="Hall O."/>
            <person name="Minx P."/>
            <person name="Tomlinson C."/>
            <person name="Mitreva M."/>
            <person name="Nelson J."/>
            <person name="Hou S."/>
            <person name="Wollam A."/>
            <person name="Pepin K.H."/>
            <person name="Johnson M."/>
            <person name="Bhonagiri V."/>
            <person name="Nash W.E."/>
            <person name="Warren W."/>
            <person name="Chinwalla A."/>
            <person name="Mardis E.R."/>
            <person name="Wilson R.K."/>
        </authorList>
    </citation>
    <scope>NUCLEOTIDE SEQUENCE [LARGE SCALE GENOMIC DNA]</scope>
    <source>
        <strain evidence="9 10">ATCC 51271</strain>
    </source>
</reference>
<dbReference type="NCBIfam" id="NF041568">
    <property type="entry name" value="Jag_EloR"/>
    <property type="match status" value="1"/>
</dbReference>